<dbReference type="EMBL" id="GG657456">
    <property type="protein sequence ID" value="OAT08905.1"/>
    <property type="molecule type" value="Genomic_DNA"/>
</dbReference>
<dbReference type="VEuPathDB" id="FungiDB:BDBG_17131"/>
<reference evidence="2" key="1">
    <citation type="journal article" date="2015" name="PLoS Genet.">
        <title>The dynamic genome and transcriptome of the human fungal pathogen Blastomyces and close relative Emmonsia.</title>
        <authorList>
            <person name="Munoz J.F."/>
            <person name="Gauthier G.M."/>
            <person name="Desjardins C.A."/>
            <person name="Gallo J.E."/>
            <person name="Holder J."/>
            <person name="Sullivan T.D."/>
            <person name="Marty A.J."/>
            <person name="Carmen J.C."/>
            <person name="Chen Z."/>
            <person name="Ding L."/>
            <person name="Gujja S."/>
            <person name="Magrini V."/>
            <person name="Misas E."/>
            <person name="Mitreva M."/>
            <person name="Priest M."/>
            <person name="Saif S."/>
            <person name="Whiston E.A."/>
            <person name="Young S."/>
            <person name="Zeng Q."/>
            <person name="Goldman W.E."/>
            <person name="Mardis E.R."/>
            <person name="Taylor J.W."/>
            <person name="McEwen J.G."/>
            <person name="Clay O.K."/>
            <person name="Klein B.S."/>
            <person name="Cuomo C.A."/>
        </authorList>
    </citation>
    <scope>NUCLEOTIDE SEQUENCE [LARGE SCALE GENOMIC DNA]</scope>
    <source>
        <strain evidence="2">SLH14081</strain>
    </source>
</reference>
<organism evidence="1 2">
    <name type="scientific">Blastomyces gilchristii (strain SLH14081)</name>
    <name type="common">Blastomyces dermatitidis</name>
    <dbReference type="NCBI Taxonomy" id="559298"/>
    <lineage>
        <taxon>Eukaryota</taxon>
        <taxon>Fungi</taxon>
        <taxon>Dikarya</taxon>
        <taxon>Ascomycota</taxon>
        <taxon>Pezizomycotina</taxon>
        <taxon>Eurotiomycetes</taxon>
        <taxon>Eurotiomycetidae</taxon>
        <taxon>Onygenales</taxon>
        <taxon>Ajellomycetaceae</taxon>
        <taxon>Blastomyces</taxon>
    </lineage>
</organism>
<proteinExistence type="predicted"/>
<protein>
    <submittedName>
        <fullName evidence="1">Uncharacterized protein</fullName>
    </submittedName>
</protein>
<evidence type="ECO:0000313" key="2">
    <source>
        <dbReference type="Proteomes" id="UP000002038"/>
    </source>
</evidence>
<dbReference type="GeneID" id="42528951"/>
<dbReference type="KEGG" id="bgh:BDBG_17131"/>
<name>A0A179ULF4_BLAGS</name>
<sequence length="73" mass="8580">MKISRGDPADDEMRADLTEYLQQKEKISVIIKVLEEFRSQREEILLTAEQSETDDILEDNDLDKNVIMNMQCF</sequence>
<dbReference type="RefSeq" id="XP_031578538.1">
    <property type="nucleotide sequence ID" value="XM_031724917.1"/>
</dbReference>
<dbReference type="AlphaFoldDB" id="A0A179ULF4"/>
<gene>
    <name evidence="1" type="ORF">BDBG_17131</name>
</gene>
<evidence type="ECO:0000313" key="1">
    <source>
        <dbReference type="EMBL" id="OAT08905.1"/>
    </source>
</evidence>
<keyword evidence="2" id="KW-1185">Reference proteome</keyword>
<accession>A0A179ULF4</accession>
<dbReference type="Proteomes" id="UP000002038">
    <property type="component" value="Unassembled WGS sequence"/>
</dbReference>